<keyword evidence="1" id="KW-0812">Transmembrane</keyword>
<feature type="transmembrane region" description="Helical" evidence="1">
    <location>
        <begin position="457"/>
        <end position="478"/>
    </location>
</feature>
<dbReference type="PANTHER" id="PTHR38454:SF1">
    <property type="entry name" value="INTEGRAL MEMBRANE PROTEIN"/>
    <property type="match status" value="1"/>
</dbReference>
<dbReference type="InterPro" id="IPR018580">
    <property type="entry name" value="Uncharacterised_YfhO"/>
</dbReference>
<proteinExistence type="predicted"/>
<dbReference type="PANTHER" id="PTHR38454">
    <property type="entry name" value="INTEGRAL MEMBRANE PROTEIN-RELATED"/>
    <property type="match status" value="1"/>
</dbReference>
<evidence type="ECO:0000256" key="1">
    <source>
        <dbReference type="SAM" id="Phobius"/>
    </source>
</evidence>
<name>A0A9D2NHL3_9FIRM</name>
<feature type="transmembrane region" description="Helical" evidence="1">
    <location>
        <begin position="340"/>
        <end position="362"/>
    </location>
</feature>
<comment type="caution">
    <text evidence="2">The sequence shown here is derived from an EMBL/GenBank/DDBJ whole genome shotgun (WGS) entry which is preliminary data.</text>
</comment>
<reference evidence="2" key="2">
    <citation type="submission" date="2021-04" db="EMBL/GenBank/DDBJ databases">
        <authorList>
            <person name="Gilroy R."/>
        </authorList>
    </citation>
    <scope>NUCLEOTIDE SEQUENCE</scope>
    <source>
        <strain evidence="2">USAMLcec2-132</strain>
    </source>
</reference>
<protein>
    <submittedName>
        <fullName evidence="2">YfhO family protein</fullName>
    </submittedName>
</protein>
<feature type="transmembrane region" description="Helical" evidence="1">
    <location>
        <begin position="316"/>
        <end position="333"/>
    </location>
</feature>
<dbReference type="Proteomes" id="UP000823891">
    <property type="component" value="Unassembled WGS sequence"/>
</dbReference>
<feature type="transmembrane region" description="Helical" evidence="1">
    <location>
        <begin position="429"/>
        <end position="448"/>
    </location>
</feature>
<feature type="transmembrane region" description="Helical" evidence="1">
    <location>
        <begin position="154"/>
        <end position="173"/>
    </location>
</feature>
<feature type="transmembrane region" description="Helical" evidence="1">
    <location>
        <begin position="198"/>
        <end position="227"/>
    </location>
</feature>
<feature type="transmembrane region" description="Helical" evidence="1">
    <location>
        <begin position="82"/>
        <end position="104"/>
    </location>
</feature>
<keyword evidence="1" id="KW-0472">Membrane</keyword>
<feature type="transmembrane region" description="Helical" evidence="1">
    <location>
        <begin position="368"/>
        <end position="387"/>
    </location>
</feature>
<dbReference type="EMBL" id="DWWS01000069">
    <property type="protein sequence ID" value="HJC25642.1"/>
    <property type="molecule type" value="Genomic_DNA"/>
</dbReference>
<dbReference type="Pfam" id="PF09586">
    <property type="entry name" value="YfhO"/>
    <property type="match status" value="2"/>
</dbReference>
<feature type="transmembrane region" description="Helical" evidence="1">
    <location>
        <begin position="394"/>
        <end position="417"/>
    </location>
</feature>
<gene>
    <name evidence="2" type="ORF">H9761_18430</name>
</gene>
<feature type="transmembrane region" description="Helical" evidence="1">
    <location>
        <begin position="30"/>
        <end position="50"/>
    </location>
</feature>
<reference evidence="2" key="1">
    <citation type="journal article" date="2021" name="PeerJ">
        <title>Extensive microbial diversity within the chicken gut microbiome revealed by metagenomics and culture.</title>
        <authorList>
            <person name="Gilroy R."/>
            <person name="Ravi A."/>
            <person name="Getino M."/>
            <person name="Pursley I."/>
            <person name="Horton D.L."/>
            <person name="Alikhan N.F."/>
            <person name="Baker D."/>
            <person name="Gharbi K."/>
            <person name="Hall N."/>
            <person name="Watson M."/>
            <person name="Adriaenssens E.M."/>
            <person name="Foster-Nyarko E."/>
            <person name="Jarju S."/>
            <person name="Secka A."/>
            <person name="Antonio M."/>
            <person name="Oren A."/>
            <person name="Chaudhuri R.R."/>
            <person name="La Ragione R."/>
            <person name="Hildebrand F."/>
            <person name="Pallen M.J."/>
        </authorList>
    </citation>
    <scope>NUCLEOTIDE SEQUENCE</scope>
    <source>
        <strain evidence="2">USAMLcec2-132</strain>
    </source>
</reference>
<sequence>MKEREKGTRGTGKAAGRAAGKLNSLWETGYVQVFILGYLAAMLSFAVLLIRGDGIFTLGNDFNEQQIPFHMLVNRAVKSGNIWWNWSIDLGSSLIGAFGFYVLGSPFAWLSFLFSAESYPYVTGWLYMAKYAAAAVCAYGYLKRFTGKKYAALGAMLYAFSGFQSVNLIFHHFHDAVAFFPLLLTGYEKLSREGKKGALALAVAVNAFVNYYFLIQEVIFLIFYFLVREGGQLWKKRGLIVSCMLEGILGIAMAGILFVPSVLFTMENPRLTNLLPASRWIYSGNRDYLQAVRALLFPGELMSAQSCIKEYDWSSWSAYLPMTGLLLPLCYILKWKKDWLSILLAGGMAMTGIPLLNSVFGLFSDTNYHRWLFMLILLMSLASSIVLERRKEYPVRLVCAALVFFMTAMTAGAFWWSEHRYQLIYQRDIFLIWSASGIAGVLLTGLIVETVRNQKSYLISIGAGILAFCVFTTGMTAWQYQRGSGQSPQEYHDRLTAFHQFALPDERYRIASSDNTLLMANALPGTGSFTSMVNGSIYQFYETLGTSRPIFTPEGPEGTRELLGGKYYVTAQPEEGTKILEEASSGEKRFYLCEYENAMPLGSAYRTYMTETDFLKIPGELRAVAMLKCLIVPEKNERAVARVLEKCESLSAGELAAGQKELLLQERMQNGIGSMEKDPSGFAASMNVKKDGYALFTVPYDDGFRAQVNGEPVEILMSNGFMAVPVRKGENRIRFNYHNYDFMAGALCSAAGAALFVFYVKKDRGRTKKVKAGISSSEGAG</sequence>
<dbReference type="AlphaFoldDB" id="A0A9D2NHL3"/>
<keyword evidence="1" id="KW-1133">Transmembrane helix</keyword>
<feature type="transmembrane region" description="Helical" evidence="1">
    <location>
        <begin position="742"/>
        <end position="760"/>
    </location>
</feature>
<organism evidence="2 3">
    <name type="scientific">Candidatus Eisenbergiella merdavium</name>
    <dbReference type="NCBI Taxonomy" id="2838551"/>
    <lineage>
        <taxon>Bacteria</taxon>
        <taxon>Bacillati</taxon>
        <taxon>Bacillota</taxon>
        <taxon>Clostridia</taxon>
        <taxon>Lachnospirales</taxon>
        <taxon>Lachnospiraceae</taxon>
        <taxon>Eisenbergiella</taxon>
    </lineage>
</organism>
<evidence type="ECO:0000313" key="3">
    <source>
        <dbReference type="Proteomes" id="UP000823891"/>
    </source>
</evidence>
<feature type="transmembrane region" description="Helical" evidence="1">
    <location>
        <begin position="239"/>
        <end position="264"/>
    </location>
</feature>
<accession>A0A9D2NHL3</accession>
<evidence type="ECO:0000313" key="2">
    <source>
        <dbReference type="EMBL" id="HJC25642.1"/>
    </source>
</evidence>
<feature type="transmembrane region" description="Helical" evidence="1">
    <location>
        <begin position="124"/>
        <end position="142"/>
    </location>
</feature>